<name>A0A0M3ITR9_ASCLU</name>
<reference evidence="3" key="1">
    <citation type="submission" date="2017-02" db="UniProtKB">
        <authorList>
            <consortium name="WormBaseParasite"/>
        </authorList>
    </citation>
    <scope>IDENTIFICATION</scope>
</reference>
<sequence>MIRTVTYEDSLVRNDTFDDEQQKSSDENKAPLQGSLYDDEATTSTSLCTTSNYESPSRSTSDSNFPRSADTSKNGESS</sequence>
<keyword evidence="2" id="KW-1185">Reference proteome</keyword>
<feature type="compositionally biased region" description="Basic and acidic residues" evidence="1">
    <location>
        <begin position="10"/>
        <end position="29"/>
    </location>
</feature>
<dbReference type="WBParaSite" id="ALUE_0002214701-mRNA-1">
    <property type="protein sequence ID" value="ALUE_0002214701-mRNA-1"/>
    <property type="gene ID" value="ALUE_0002214701"/>
</dbReference>
<protein>
    <submittedName>
        <fullName evidence="3">Uncharacterized protein</fullName>
    </submittedName>
</protein>
<dbReference type="AlphaFoldDB" id="A0A0M3ITR9"/>
<evidence type="ECO:0000256" key="1">
    <source>
        <dbReference type="SAM" id="MobiDB-lite"/>
    </source>
</evidence>
<accession>A0A0M3ITR9</accession>
<evidence type="ECO:0000313" key="3">
    <source>
        <dbReference type="WBParaSite" id="ALUE_0002214701-mRNA-1"/>
    </source>
</evidence>
<evidence type="ECO:0000313" key="2">
    <source>
        <dbReference type="Proteomes" id="UP000036681"/>
    </source>
</evidence>
<feature type="region of interest" description="Disordered" evidence="1">
    <location>
        <begin position="1"/>
        <end position="78"/>
    </location>
</feature>
<proteinExistence type="predicted"/>
<organism evidence="2 3">
    <name type="scientific">Ascaris lumbricoides</name>
    <name type="common">Giant roundworm</name>
    <dbReference type="NCBI Taxonomy" id="6252"/>
    <lineage>
        <taxon>Eukaryota</taxon>
        <taxon>Metazoa</taxon>
        <taxon>Ecdysozoa</taxon>
        <taxon>Nematoda</taxon>
        <taxon>Chromadorea</taxon>
        <taxon>Rhabditida</taxon>
        <taxon>Spirurina</taxon>
        <taxon>Ascaridomorpha</taxon>
        <taxon>Ascaridoidea</taxon>
        <taxon>Ascarididae</taxon>
        <taxon>Ascaris</taxon>
    </lineage>
</organism>
<dbReference type="Proteomes" id="UP000036681">
    <property type="component" value="Unplaced"/>
</dbReference>
<feature type="compositionally biased region" description="Polar residues" evidence="1">
    <location>
        <begin position="42"/>
        <end position="78"/>
    </location>
</feature>